<comment type="similarity">
    <text evidence="1">Belongs to the oxygen-dependent FAD-linked oxidoreductase family.</text>
</comment>
<evidence type="ECO:0000256" key="1">
    <source>
        <dbReference type="ARBA" id="ARBA00005466"/>
    </source>
</evidence>
<evidence type="ECO:0000256" key="3">
    <source>
        <dbReference type="ARBA" id="ARBA00022729"/>
    </source>
</evidence>
<dbReference type="InterPro" id="IPR006094">
    <property type="entry name" value="Oxid_FAD_bind_N"/>
</dbReference>
<dbReference type="Pfam" id="PF08031">
    <property type="entry name" value="BBE"/>
    <property type="match status" value="1"/>
</dbReference>
<dbReference type="EMBL" id="JAGPNK010000019">
    <property type="protein sequence ID" value="KAH7305300.1"/>
    <property type="molecule type" value="Genomic_DNA"/>
</dbReference>
<protein>
    <recommendedName>
        <fullName evidence="7">FAD-binding PCMH-type domain-containing protein</fullName>
    </recommendedName>
</protein>
<proteinExistence type="inferred from homology"/>
<sequence>MGSLLTLYLVFLGSFLTHATAERCDLRTSLLDRSNAWNVNTTIYFPTDEPSFFEVTERWNPYNAPTFSAAITPATEDDVVKAVRLARRCNFPFLATGGRHGYGSTMKRLQGGLEISLRQLNSVSINKEAATVTVGGGTRVNELLDPVSDAGFEMPLGGCSCPGIVGITLGAGVNHWQGIHGLVLDALRSVRIVTADGSLVEASETQNPDLFWGLRGAGSNFGIVTFATYHLYEQTNNDEILIVDVIFPATANEEYHTALGSIMAEQPADMSLFSNMIWDPINNSPIFVGDFIYFGSREKGLELLAPILELGPKETRVNVVSWRNFYDTVLLETNSLNCQDGIVRTPYNALTKNISVPTMVRGYDMMIEFLESHPYARASSMTFERHPPILARPMSFEQSSNIGPDDSTAYAWRETQGQLVMFMSFPLGDSFAAAQAHEIGRTIRNEFSSVSGFGDGSDLAVYINAAQGDEPLESVYGAHNLPRLVALKQTWDPDNVFGYHFGLPTQYP</sequence>
<accession>A0A8K0SJ81</accession>
<dbReference type="GO" id="GO:0071949">
    <property type="term" value="F:FAD binding"/>
    <property type="evidence" value="ECO:0007669"/>
    <property type="project" value="InterPro"/>
</dbReference>
<feature type="domain" description="FAD-binding PCMH-type" evidence="7">
    <location>
        <begin position="62"/>
        <end position="234"/>
    </location>
</feature>
<dbReference type="PANTHER" id="PTHR42973:SF32">
    <property type="entry name" value="FAD-LINKED OXIDOREDUCTASE AFOF"/>
    <property type="match status" value="1"/>
</dbReference>
<dbReference type="AlphaFoldDB" id="A0A8K0SJ81"/>
<gene>
    <name evidence="8" type="ORF">B0I35DRAFT_444309</name>
</gene>
<keyword evidence="9" id="KW-1185">Reference proteome</keyword>
<evidence type="ECO:0000313" key="9">
    <source>
        <dbReference type="Proteomes" id="UP000813444"/>
    </source>
</evidence>
<dbReference type="InterPro" id="IPR036318">
    <property type="entry name" value="FAD-bd_PCMH-like_sf"/>
</dbReference>
<evidence type="ECO:0000256" key="5">
    <source>
        <dbReference type="ARBA" id="ARBA00023002"/>
    </source>
</evidence>
<dbReference type="InterPro" id="IPR016166">
    <property type="entry name" value="FAD-bd_PCMH"/>
</dbReference>
<keyword evidence="2" id="KW-0285">Flavoprotein</keyword>
<evidence type="ECO:0000256" key="4">
    <source>
        <dbReference type="ARBA" id="ARBA00022827"/>
    </source>
</evidence>
<keyword evidence="3 6" id="KW-0732">Signal</keyword>
<dbReference type="InterPro" id="IPR050416">
    <property type="entry name" value="FAD-linked_Oxidoreductase"/>
</dbReference>
<keyword evidence="4" id="KW-0274">FAD</keyword>
<feature type="signal peptide" evidence="6">
    <location>
        <begin position="1"/>
        <end position="21"/>
    </location>
</feature>
<organism evidence="8 9">
    <name type="scientific">Stachybotrys elegans</name>
    <dbReference type="NCBI Taxonomy" id="80388"/>
    <lineage>
        <taxon>Eukaryota</taxon>
        <taxon>Fungi</taxon>
        <taxon>Dikarya</taxon>
        <taxon>Ascomycota</taxon>
        <taxon>Pezizomycotina</taxon>
        <taxon>Sordariomycetes</taxon>
        <taxon>Hypocreomycetidae</taxon>
        <taxon>Hypocreales</taxon>
        <taxon>Stachybotryaceae</taxon>
        <taxon>Stachybotrys</taxon>
    </lineage>
</organism>
<dbReference type="PANTHER" id="PTHR42973">
    <property type="entry name" value="BINDING OXIDOREDUCTASE, PUTATIVE (AFU_ORTHOLOGUE AFUA_1G17690)-RELATED"/>
    <property type="match status" value="1"/>
</dbReference>
<dbReference type="InterPro" id="IPR016169">
    <property type="entry name" value="FAD-bd_PCMH_sub2"/>
</dbReference>
<reference evidence="8" key="1">
    <citation type="journal article" date="2021" name="Nat. Commun.">
        <title>Genetic determinants of endophytism in the Arabidopsis root mycobiome.</title>
        <authorList>
            <person name="Mesny F."/>
            <person name="Miyauchi S."/>
            <person name="Thiergart T."/>
            <person name="Pickel B."/>
            <person name="Atanasova L."/>
            <person name="Karlsson M."/>
            <person name="Huettel B."/>
            <person name="Barry K.W."/>
            <person name="Haridas S."/>
            <person name="Chen C."/>
            <person name="Bauer D."/>
            <person name="Andreopoulos W."/>
            <person name="Pangilinan J."/>
            <person name="LaButti K."/>
            <person name="Riley R."/>
            <person name="Lipzen A."/>
            <person name="Clum A."/>
            <person name="Drula E."/>
            <person name="Henrissat B."/>
            <person name="Kohler A."/>
            <person name="Grigoriev I.V."/>
            <person name="Martin F.M."/>
            <person name="Hacquard S."/>
        </authorList>
    </citation>
    <scope>NUCLEOTIDE SEQUENCE</scope>
    <source>
        <strain evidence="8">MPI-CAGE-CH-0235</strain>
    </source>
</reference>
<evidence type="ECO:0000256" key="6">
    <source>
        <dbReference type="SAM" id="SignalP"/>
    </source>
</evidence>
<dbReference type="PROSITE" id="PS51387">
    <property type="entry name" value="FAD_PCMH"/>
    <property type="match status" value="1"/>
</dbReference>
<dbReference type="Pfam" id="PF01565">
    <property type="entry name" value="FAD_binding_4"/>
    <property type="match status" value="1"/>
</dbReference>
<evidence type="ECO:0000259" key="7">
    <source>
        <dbReference type="PROSITE" id="PS51387"/>
    </source>
</evidence>
<keyword evidence="5" id="KW-0560">Oxidoreductase</keyword>
<dbReference type="Proteomes" id="UP000813444">
    <property type="component" value="Unassembled WGS sequence"/>
</dbReference>
<dbReference type="OrthoDB" id="415825at2759"/>
<comment type="caution">
    <text evidence="8">The sequence shown here is derived from an EMBL/GenBank/DDBJ whole genome shotgun (WGS) entry which is preliminary data.</text>
</comment>
<dbReference type="SUPFAM" id="SSF56176">
    <property type="entry name" value="FAD-binding/transporter-associated domain-like"/>
    <property type="match status" value="1"/>
</dbReference>
<evidence type="ECO:0000313" key="8">
    <source>
        <dbReference type="EMBL" id="KAH7305300.1"/>
    </source>
</evidence>
<dbReference type="GO" id="GO:0016491">
    <property type="term" value="F:oxidoreductase activity"/>
    <property type="evidence" value="ECO:0007669"/>
    <property type="project" value="UniProtKB-KW"/>
</dbReference>
<name>A0A8K0SJ81_9HYPO</name>
<dbReference type="InterPro" id="IPR012951">
    <property type="entry name" value="BBE"/>
</dbReference>
<feature type="chain" id="PRO_5035455606" description="FAD-binding PCMH-type domain-containing protein" evidence="6">
    <location>
        <begin position="22"/>
        <end position="508"/>
    </location>
</feature>
<dbReference type="Gene3D" id="3.40.462.20">
    <property type="match status" value="1"/>
</dbReference>
<evidence type="ECO:0000256" key="2">
    <source>
        <dbReference type="ARBA" id="ARBA00022630"/>
    </source>
</evidence>
<dbReference type="Gene3D" id="3.30.465.10">
    <property type="match status" value="1"/>
</dbReference>